<feature type="compositionally biased region" description="Pro residues" evidence="1">
    <location>
        <begin position="51"/>
        <end position="60"/>
    </location>
</feature>
<reference evidence="2" key="1">
    <citation type="submission" date="2024-06" db="UniProtKB">
        <authorList>
            <consortium name="Ensembl"/>
        </authorList>
    </citation>
    <scope>IDENTIFICATION</scope>
</reference>
<feature type="compositionally biased region" description="Polar residues" evidence="1">
    <location>
        <begin position="61"/>
        <end position="75"/>
    </location>
</feature>
<name>M3YYF8_MUSPF</name>
<dbReference type="AlphaFoldDB" id="M3YYF8"/>
<dbReference type="HOGENOM" id="CLU_1149483_0_0_1"/>
<proteinExistence type="predicted"/>
<sequence>VSAESPDCLQGGRARSGRHPSRRTGQGCPRGRRGGTGPAQRVAVQQGSRLLPPPPNPPPTSNLSCTNISGPPTRSQAICRSSVPGPRRVPAPLTQSGIPGLHSPSTIPAVGPVTSKDIVSNTLPPCHPNVHRWLPRLGRCIRTSCIGRPSESPERRGAIGYRRIGTVHILSPAAWMLTDKSCSTEKPFIGASKLEAPPVRCAPGFSRVQEKLCFEVSHAIQTSLEVSTEDSPRNGEKWPLKE</sequence>
<accession>M3YYF8</accession>
<protein>
    <submittedName>
        <fullName evidence="2">Uncharacterized protein</fullName>
    </submittedName>
</protein>
<evidence type="ECO:0000256" key="1">
    <source>
        <dbReference type="SAM" id="MobiDB-lite"/>
    </source>
</evidence>
<dbReference type="EMBL" id="AEYP01017882">
    <property type="status" value="NOT_ANNOTATED_CDS"/>
    <property type="molecule type" value="Genomic_DNA"/>
</dbReference>
<dbReference type="EMBL" id="AEYP01017881">
    <property type="status" value="NOT_ANNOTATED_CDS"/>
    <property type="molecule type" value="Genomic_DNA"/>
</dbReference>
<feature type="region of interest" description="Disordered" evidence="1">
    <location>
        <begin position="1"/>
        <end position="75"/>
    </location>
</feature>
<organism evidence="2">
    <name type="scientific">Mustela putorius furo</name>
    <name type="common">European domestic ferret</name>
    <name type="synonym">Mustela furo</name>
    <dbReference type="NCBI Taxonomy" id="9669"/>
    <lineage>
        <taxon>Eukaryota</taxon>
        <taxon>Metazoa</taxon>
        <taxon>Chordata</taxon>
        <taxon>Craniata</taxon>
        <taxon>Vertebrata</taxon>
        <taxon>Euteleostomi</taxon>
        <taxon>Mammalia</taxon>
        <taxon>Eutheria</taxon>
        <taxon>Laurasiatheria</taxon>
        <taxon>Carnivora</taxon>
        <taxon>Caniformia</taxon>
        <taxon>Musteloidea</taxon>
        <taxon>Mustelidae</taxon>
        <taxon>Mustelinae</taxon>
        <taxon>Mustela</taxon>
    </lineage>
</organism>
<evidence type="ECO:0000313" key="2">
    <source>
        <dbReference type="Ensembl" id="ENSMPUP00000016368.1"/>
    </source>
</evidence>
<dbReference type="InParanoid" id="M3YYF8"/>
<dbReference type="Ensembl" id="ENSMPUT00000016613.1">
    <property type="protein sequence ID" value="ENSMPUP00000016368.1"/>
    <property type="gene ID" value="ENSMPUG00000016471.1"/>
</dbReference>